<evidence type="ECO:0000313" key="2">
    <source>
        <dbReference type="EMBL" id="SDG25826.1"/>
    </source>
</evidence>
<dbReference type="AlphaFoldDB" id="A0A1G7SRV2"/>
<accession>A0A1G7SRV2</accession>
<proteinExistence type="predicted"/>
<dbReference type="Gene3D" id="2.60.120.650">
    <property type="entry name" value="Cupin"/>
    <property type="match status" value="1"/>
</dbReference>
<dbReference type="SUPFAM" id="SSF51197">
    <property type="entry name" value="Clavaminate synthase-like"/>
    <property type="match status" value="1"/>
</dbReference>
<reference evidence="2 3" key="1">
    <citation type="submission" date="2016-10" db="EMBL/GenBank/DDBJ databases">
        <authorList>
            <person name="de Groot N.N."/>
        </authorList>
    </citation>
    <scope>NUCLEOTIDE SEQUENCE [LARGE SCALE GENOMIC DNA]</scope>
    <source>
        <strain evidence="2 3">CGMCC 4.1859</strain>
    </source>
</reference>
<dbReference type="EMBL" id="FNAX01000016">
    <property type="protein sequence ID" value="SDG25826.1"/>
    <property type="molecule type" value="Genomic_DNA"/>
</dbReference>
<dbReference type="OrthoDB" id="4518480at2"/>
<feature type="domain" description="JmjC" evidence="1">
    <location>
        <begin position="148"/>
        <end position="236"/>
    </location>
</feature>
<name>A0A1G7SRV2_9ACTN</name>
<organism evidence="2 3">
    <name type="scientific">Streptomyces griseoaurantiacus</name>
    <dbReference type="NCBI Taxonomy" id="68213"/>
    <lineage>
        <taxon>Bacteria</taxon>
        <taxon>Bacillati</taxon>
        <taxon>Actinomycetota</taxon>
        <taxon>Actinomycetes</taxon>
        <taxon>Kitasatosporales</taxon>
        <taxon>Streptomycetaceae</taxon>
        <taxon>Streptomyces</taxon>
        <taxon>Streptomyces aurantiacus group</taxon>
    </lineage>
</organism>
<dbReference type="InterPro" id="IPR003347">
    <property type="entry name" value="JmjC_dom"/>
</dbReference>
<dbReference type="Proteomes" id="UP000198614">
    <property type="component" value="Unassembled WGS sequence"/>
</dbReference>
<gene>
    <name evidence="2" type="ORF">SAMN05216260_116114</name>
</gene>
<evidence type="ECO:0000313" key="3">
    <source>
        <dbReference type="Proteomes" id="UP000198614"/>
    </source>
</evidence>
<evidence type="ECO:0000259" key="1">
    <source>
        <dbReference type="Pfam" id="PF08007"/>
    </source>
</evidence>
<dbReference type="Pfam" id="PF08007">
    <property type="entry name" value="JmjC_2"/>
    <property type="match status" value="1"/>
</dbReference>
<protein>
    <submittedName>
        <fullName evidence="2">Cupin superfamily protein</fullName>
    </submittedName>
</protein>
<sequence length="429" mass="47297">MIECVAVETEFSWDTFVERYWDRSPVLFRSLSASPAPFAAEEVFRAAAHGSRSARADGRMPPHVQFTVERVQRDEAGDLLPTGEDGAFDAYDARLAARLDGRRHALVINSFHTFDTALWSRERDFFAGLWDRVGLPLTGAITTLFHGTYEHSPVGVHKDRFATFMFGLRGRKRMRFWPRRPWDEPVSTKVDYADHRAESFTADVGPGDLLYWPADYYHVGESATAAPATSVNVGVPRQDHHAGYELESLIADLDPDRLTGRGSLDTLLRHHDAPATAPGPDADGLLPPTLPEGLATPVETLRAFSRPDRLTRRVTLVSLRRWTAEGFEPVPPAAPPRPLADTDILRTDRRARVVRAADGDGGSLCAANGHHTRTPLEQHELARLLRALSPAGAVTVAVLLDAVTPGAHREAARTLLEELESFGALHRGP</sequence>